<evidence type="ECO:0000313" key="2">
    <source>
        <dbReference type="Proteomes" id="UP001555826"/>
    </source>
</evidence>
<dbReference type="RefSeq" id="WP_367636173.1">
    <property type="nucleotide sequence ID" value="NZ_JBFNQN010000002.1"/>
</dbReference>
<protein>
    <submittedName>
        <fullName evidence="1">SRPBCC family protein</fullName>
    </submittedName>
</protein>
<sequence length="155" mass="17407">MSAHAVVRQVLPVPAAVAFDVVHDYPHRLAWDTLLREAFTVDGASPARGVEAVCRARWSLGGLSFRTRYVTFRRPDLAAVTLTSRSPFFAVWAASMRHRDLDDGRSSEVVYTLTFTGAPAVLRRPVEFVALRAFRWETSRRLRALAAHLRQFPTG</sequence>
<organism evidence="1 2">
    <name type="scientific">Kineococcus endophyticus</name>
    <dbReference type="NCBI Taxonomy" id="1181883"/>
    <lineage>
        <taxon>Bacteria</taxon>
        <taxon>Bacillati</taxon>
        <taxon>Actinomycetota</taxon>
        <taxon>Actinomycetes</taxon>
        <taxon>Kineosporiales</taxon>
        <taxon>Kineosporiaceae</taxon>
        <taxon>Kineococcus</taxon>
    </lineage>
</organism>
<gene>
    <name evidence="1" type="ORF">AB1207_02280</name>
</gene>
<keyword evidence="2" id="KW-1185">Reference proteome</keyword>
<comment type="caution">
    <text evidence="1">The sequence shown here is derived from an EMBL/GenBank/DDBJ whole genome shotgun (WGS) entry which is preliminary data.</text>
</comment>
<accession>A0ABV3P1S5</accession>
<dbReference type="SUPFAM" id="SSF55961">
    <property type="entry name" value="Bet v1-like"/>
    <property type="match status" value="1"/>
</dbReference>
<evidence type="ECO:0000313" key="1">
    <source>
        <dbReference type="EMBL" id="MEW9263566.1"/>
    </source>
</evidence>
<dbReference type="Pfam" id="PF10604">
    <property type="entry name" value="Polyketide_cyc2"/>
    <property type="match status" value="1"/>
</dbReference>
<dbReference type="Gene3D" id="3.30.530.20">
    <property type="match status" value="1"/>
</dbReference>
<name>A0ABV3P1S5_9ACTN</name>
<dbReference type="InterPro" id="IPR023393">
    <property type="entry name" value="START-like_dom_sf"/>
</dbReference>
<dbReference type="EMBL" id="JBFNQN010000002">
    <property type="protein sequence ID" value="MEW9263566.1"/>
    <property type="molecule type" value="Genomic_DNA"/>
</dbReference>
<reference evidence="1 2" key="1">
    <citation type="submission" date="2024-07" db="EMBL/GenBank/DDBJ databases">
        <authorList>
            <person name="Thanompreechachai J."/>
            <person name="Duangmal K."/>
        </authorList>
    </citation>
    <scope>NUCLEOTIDE SEQUENCE [LARGE SCALE GENOMIC DNA]</scope>
    <source>
        <strain evidence="1 2">KCTC 19886</strain>
    </source>
</reference>
<proteinExistence type="predicted"/>
<dbReference type="InterPro" id="IPR019587">
    <property type="entry name" value="Polyketide_cyclase/dehydratase"/>
</dbReference>
<dbReference type="Proteomes" id="UP001555826">
    <property type="component" value="Unassembled WGS sequence"/>
</dbReference>